<comment type="caution">
    <text evidence="2">The sequence shown here is derived from an EMBL/GenBank/DDBJ whole genome shotgun (WGS) entry which is preliminary data.</text>
</comment>
<protein>
    <submittedName>
        <fullName evidence="2">Uncharacterized protein</fullName>
    </submittedName>
</protein>
<feature type="compositionally biased region" description="Polar residues" evidence="1">
    <location>
        <begin position="312"/>
        <end position="321"/>
    </location>
</feature>
<dbReference type="GeneID" id="41970934"/>
<evidence type="ECO:0000313" key="2">
    <source>
        <dbReference type="EMBL" id="TPX16925.1"/>
    </source>
</evidence>
<sequence length="413" mass="46014">MWSLVQHFKAAHRMPCRCLRCDSDLTITETPDYLQSFHWFECSGNGCSFRFLRGLTPAQIDELVGRQHKPLDASMWWFLNQLLFPQKSFRPRGSPFHLAQGGHRWGRLFGTGPSTGEYSGAASYADFIAVHGLRFLEAAEERFREETAYADIESLQPFANRVTIVEMVHMYLADRIARQGWFDSPAMRLQKTTQAQRADALQAIIKTLALHEHTPQKAQACRQLWPLVNVSVETLPKIWLRLNESPGALIERLHQADDDQPPNQHASERGAWPPLQSRTDAHSRPQARALGPGGPSTMGAPMIGDHFAAHSPRSQTQTPTWTPGGRLPLGSVSAPMSGGVVDARPQPQARDRSPGHSEPVGTPLSSHEGPAQAQELMEQLSLWDTMDAEEEPQGRVVDSRGAESPFGDRSERE</sequence>
<evidence type="ECO:0000256" key="1">
    <source>
        <dbReference type="SAM" id="MobiDB-lite"/>
    </source>
</evidence>
<feature type="compositionally biased region" description="Basic and acidic residues" evidence="1">
    <location>
        <begin position="397"/>
        <end position="413"/>
    </location>
</feature>
<dbReference type="RefSeq" id="XP_030998636.1">
    <property type="nucleotide sequence ID" value="XM_031137792.1"/>
</dbReference>
<evidence type="ECO:0000313" key="3">
    <source>
        <dbReference type="Proteomes" id="UP000319257"/>
    </source>
</evidence>
<gene>
    <name evidence="2" type="ORF">E0L32_003487</name>
</gene>
<proteinExistence type="predicted"/>
<organism evidence="2 3">
    <name type="scientific">Thyridium curvatum</name>
    <dbReference type="NCBI Taxonomy" id="1093900"/>
    <lineage>
        <taxon>Eukaryota</taxon>
        <taxon>Fungi</taxon>
        <taxon>Dikarya</taxon>
        <taxon>Ascomycota</taxon>
        <taxon>Pezizomycotina</taxon>
        <taxon>Sordariomycetes</taxon>
        <taxon>Sordariomycetidae</taxon>
        <taxon>Thyridiales</taxon>
        <taxon>Thyridiaceae</taxon>
        <taxon>Thyridium</taxon>
    </lineage>
</organism>
<accession>A0A507B1F9</accession>
<dbReference type="InParanoid" id="A0A507B1F9"/>
<keyword evidence="3" id="KW-1185">Reference proteome</keyword>
<dbReference type="Proteomes" id="UP000319257">
    <property type="component" value="Unassembled WGS sequence"/>
</dbReference>
<dbReference type="EMBL" id="SKBQ01000015">
    <property type="protein sequence ID" value="TPX16925.1"/>
    <property type="molecule type" value="Genomic_DNA"/>
</dbReference>
<feature type="region of interest" description="Disordered" evidence="1">
    <location>
        <begin position="257"/>
        <end position="413"/>
    </location>
</feature>
<reference evidence="2 3" key="1">
    <citation type="submission" date="2019-06" db="EMBL/GenBank/DDBJ databases">
        <title>Draft genome sequence of the filamentous fungus Phialemoniopsis curvata isolated from diesel fuel.</title>
        <authorList>
            <person name="Varaljay V.A."/>
            <person name="Lyon W.J."/>
            <person name="Crouch A.L."/>
            <person name="Drake C.E."/>
            <person name="Hollomon J.M."/>
            <person name="Nadeau L.J."/>
            <person name="Nunn H.S."/>
            <person name="Stevenson B.S."/>
            <person name="Bojanowski C.L."/>
            <person name="Crookes-Goodson W.J."/>
        </authorList>
    </citation>
    <scope>NUCLEOTIDE SEQUENCE [LARGE SCALE GENOMIC DNA]</scope>
    <source>
        <strain evidence="2 3">D216</strain>
    </source>
</reference>
<dbReference type="AlphaFoldDB" id="A0A507B1F9"/>
<name>A0A507B1F9_9PEZI</name>